<dbReference type="Gene3D" id="1.25.40.10">
    <property type="entry name" value="Tetratricopeptide repeat domain"/>
    <property type="match status" value="1"/>
</dbReference>
<evidence type="ECO:0008006" key="4">
    <source>
        <dbReference type="Google" id="ProtNLM"/>
    </source>
</evidence>
<dbReference type="Proteomes" id="UP000316270">
    <property type="component" value="Chromosome 13"/>
</dbReference>
<dbReference type="InterPro" id="IPR011990">
    <property type="entry name" value="TPR-like_helical_dom_sf"/>
</dbReference>
<name>A0A517LI48_9PEZI</name>
<keyword evidence="3" id="KW-1185">Reference proteome</keyword>
<feature type="compositionally biased region" description="Polar residues" evidence="1">
    <location>
        <begin position="41"/>
        <end position="50"/>
    </location>
</feature>
<dbReference type="STRING" id="50376.A0A517LI48"/>
<gene>
    <name evidence="2" type="ORF">FKW77_001411</name>
</gene>
<dbReference type="OrthoDB" id="428342at2759"/>
<dbReference type="PANTHER" id="PTHR21581">
    <property type="entry name" value="D-ALANYL-D-ALANINE CARBOXYPEPTIDASE"/>
    <property type="match status" value="1"/>
</dbReference>
<dbReference type="SUPFAM" id="SSF48452">
    <property type="entry name" value="TPR-like"/>
    <property type="match status" value="1"/>
</dbReference>
<dbReference type="GO" id="GO:0005794">
    <property type="term" value="C:Golgi apparatus"/>
    <property type="evidence" value="ECO:0007669"/>
    <property type="project" value="TreeGrafter"/>
</dbReference>
<feature type="region of interest" description="Disordered" evidence="1">
    <location>
        <begin position="1"/>
        <end position="64"/>
    </location>
</feature>
<reference evidence="2 3" key="1">
    <citation type="submission" date="2019-07" db="EMBL/GenBank/DDBJ databases">
        <title>Finished genome of Venturia effusa.</title>
        <authorList>
            <person name="Young C.A."/>
            <person name="Cox M.P."/>
            <person name="Ganley A.R.D."/>
            <person name="David W.J."/>
        </authorList>
    </citation>
    <scope>NUCLEOTIDE SEQUENCE [LARGE SCALE GENOMIC DNA]</scope>
    <source>
        <strain evidence="3">albino</strain>
    </source>
</reference>
<evidence type="ECO:0000313" key="3">
    <source>
        <dbReference type="Proteomes" id="UP000316270"/>
    </source>
</evidence>
<accession>A0A517LI48</accession>
<dbReference type="AlphaFoldDB" id="A0A517LI48"/>
<dbReference type="GO" id="GO:0030008">
    <property type="term" value="C:TRAPP complex"/>
    <property type="evidence" value="ECO:0007669"/>
    <property type="project" value="TreeGrafter"/>
</dbReference>
<organism evidence="2 3">
    <name type="scientific">Venturia effusa</name>
    <dbReference type="NCBI Taxonomy" id="50376"/>
    <lineage>
        <taxon>Eukaryota</taxon>
        <taxon>Fungi</taxon>
        <taxon>Dikarya</taxon>
        <taxon>Ascomycota</taxon>
        <taxon>Pezizomycotina</taxon>
        <taxon>Dothideomycetes</taxon>
        <taxon>Pleosporomycetidae</taxon>
        <taxon>Venturiales</taxon>
        <taxon>Venturiaceae</taxon>
        <taxon>Venturia</taxon>
    </lineage>
</organism>
<evidence type="ECO:0000256" key="1">
    <source>
        <dbReference type="SAM" id="MobiDB-lite"/>
    </source>
</evidence>
<dbReference type="EMBL" id="CP042197">
    <property type="protein sequence ID" value="QDS75307.1"/>
    <property type="molecule type" value="Genomic_DNA"/>
</dbReference>
<protein>
    <recommendedName>
        <fullName evidence="4">Trafficking protein particle complex subunit 12</fullName>
    </recommendedName>
</protein>
<sequence length="446" mass="49451">MDNLRAPRVKKGHGRSPSDDRRHVAILSPSSKGPLDDDEPTSSLRPNSPGTRGKRMTSLSPAREPSAAIFEENAQRDLAHLCRADIFRPIPTDIIPQAFMEAPHAPVQGVPVRHLVANGHFHAAAIASAQQLATFSDYSDTASIFELFYTRLACLTLINKTCQDIAAMESLELRDLAGTFYRHPVTNEHLVNWNLRVLAVRLQSIGFKDWRRGIMAFYTLGQDARQEVTKARLVGNSQSEILWTSRLLDVGIRVASMLVEMGDLDAAARHLRTIDIDRALDKVEKKRITVMAALLWLQIGDLRAAKRCISPLTEETGSEEPADISLQVFTALVEMAEGRFDTAVTAWEQLKETHPNDAMISQNLAICLLYTGRMTEGHRLLEAAISQSGSVPSQSLLFNLCTIYELCSDRARDMKARLTQRVAAGKPSSLGWERSTADFKLDGVRA</sequence>
<dbReference type="PANTHER" id="PTHR21581:SF6">
    <property type="entry name" value="TRAFFICKING PROTEIN PARTICLE COMPLEX SUBUNIT 12"/>
    <property type="match status" value="1"/>
</dbReference>
<proteinExistence type="predicted"/>
<evidence type="ECO:0000313" key="2">
    <source>
        <dbReference type="EMBL" id="QDS75307.1"/>
    </source>
</evidence>